<dbReference type="InterPro" id="IPR000792">
    <property type="entry name" value="Tscrpt_reg_LuxR_C"/>
</dbReference>
<organism evidence="5 6">
    <name type="scientific">Streptosporangium subroseum</name>
    <dbReference type="NCBI Taxonomy" id="106412"/>
    <lineage>
        <taxon>Bacteria</taxon>
        <taxon>Bacillati</taxon>
        <taxon>Actinomycetota</taxon>
        <taxon>Actinomycetes</taxon>
        <taxon>Streptosporangiales</taxon>
        <taxon>Streptosporangiaceae</taxon>
        <taxon>Streptosporangium</taxon>
    </lineage>
</organism>
<dbReference type="Pfam" id="PF00196">
    <property type="entry name" value="GerE"/>
    <property type="match status" value="1"/>
</dbReference>
<dbReference type="Gene3D" id="1.10.10.10">
    <property type="entry name" value="Winged helix-like DNA-binding domain superfamily/Winged helix DNA-binding domain"/>
    <property type="match status" value="1"/>
</dbReference>
<dbReference type="InterPro" id="IPR041664">
    <property type="entry name" value="AAA_16"/>
</dbReference>
<dbReference type="GO" id="GO:0005524">
    <property type="term" value="F:ATP binding"/>
    <property type="evidence" value="ECO:0007669"/>
    <property type="project" value="UniProtKB-KW"/>
</dbReference>
<dbReference type="SUPFAM" id="SSF52540">
    <property type="entry name" value="P-loop containing nucleoside triphosphate hydrolases"/>
    <property type="match status" value="1"/>
</dbReference>
<dbReference type="PROSITE" id="PS50043">
    <property type="entry name" value="HTH_LUXR_2"/>
    <property type="match status" value="1"/>
</dbReference>
<reference evidence="5 6" key="1">
    <citation type="submission" date="2017-06" db="EMBL/GenBank/DDBJ databases">
        <authorList>
            <person name="Kim H.J."/>
            <person name="Triplett B.A."/>
        </authorList>
    </citation>
    <scope>NUCLEOTIDE SEQUENCE [LARGE SCALE GENOMIC DNA]</scope>
    <source>
        <strain evidence="5 6">CGMCC 4.2132</strain>
    </source>
</reference>
<feature type="region of interest" description="Disordered" evidence="3">
    <location>
        <begin position="877"/>
        <end position="899"/>
    </location>
</feature>
<dbReference type="InterPro" id="IPR036388">
    <property type="entry name" value="WH-like_DNA-bd_sf"/>
</dbReference>
<feature type="compositionally biased region" description="Polar residues" evidence="3">
    <location>
        <begin position="1"/>
        <end position="11"/>
    </location>
</feature>
<evidence type="ECO:0000256" key="3">
    <source>
        <dbReference type="SAM" id="MobiDB-lite"/>
    </source>
</evidence>
<feature type="compositionally biased region" description="Basic and acidic residues" evidence="3">
    <location>
        <begin position="877"/>
        <end position="895"/>
    </location>
</feature>
<feature type="domain" description="HTH luxR-type" evidence="4">
    <location>
        <begin position="890"/>
        <end position="955"/>
    </location>
</feature>
<dbReference type="PRINTS" id="PR00038">
    <property type="entry name" value="HTHLUXR"/>
</dbReference>
<sequence>MDPQPSGTTKVITERFPDDLPGRPHPAVDTPCPEPDMRAVRGSADRPTPPLYGRESETRLINDFVRQVRGGGTAMIVRGEAGIGKSALLSESAGVAAAHGLRILRATGVESETHMPFAGLHQLLLPIRAEIDALPGPQRDALGAAFGLTDAAVPDLFLIALAVLNLLGETAARSPVLLLVEDAHWLDRSSADVLAFVARRLDAEPMVMLAAIRDGFSSSFDEAGLRELQLKRLDDEAAAALLDTRNPGLAPAVRRRLLKESAGNPLALVELPLASQGQRDEGTLLAWLPLTTRLERAFTARVSGLPPVTRTLLLVAALNDGTSLAETLNATSTLVGAGVTVADVTPAIAVRLITVDEEGLLFRHPLMRSAIRQSSSLPQRHAAHAALAQVLADRPERCIWHRAAASPGPDEDIASELEAAATHEYRRGAITTAAVALEHAARLSDDPARRAERLLRAAEHGVELGRPDVVGRLLREAEPLELSSRQRSRMVWIRATFDDGIRDDSAGVPLLTEVAEHAAADGDTGLALKLLGIAALRCFWAQPGPEVRQRVVTTAESLPVDEHNAQLLTIFAYAAPLDRGAVVIERLRRSAAGPAGDSLAVRLLGSTAVLVGDFDLAEALSAASLTDLRAQGRLGLLARALGAQAWSAVHLADLSTAIPAVEEAGRLARETAQPLMYAIVQATGAMLAALRGEHDRVEIYAAEAERASKSIRARPVLATVQLARGLAELGRGRHDAAYEHLRRMHDPADPAYHIGLRCYAVTELADAAAHSGRGGEIAGIVEELEAIALRTPSPSLHAGLRHARAVLADDTEAEPLFQAALQVDMRRWPFVRARAQLAYGEWLRRQRRSADSQAPLRAARETFDALGVIPWSERARQELRASGETSRRRNSEAQDKLTPQELQIVQMAAEGLTNKEIGQKLYLSHRTVSSHLYRIFPKLGIASRSELGAALRTSA</sequence>
<dbReference type="InterPro" id="IPR027417">
    <property type="entry name" value="P-loop_NTPase"/>
</dbReference>
<keyword evidence="2" id="KW-0067">ATP-binding</keyword>
<keyword evidence="6" id="KW-1185">Reference proteome</keyword>
<keyword evidence="1" id="KW-0547">Nucleotide-binding</keyword>
<gene>
    <name evidence="5" type="ORF">SAMN05216276_104852</name>
</gene>
<dbReference type="PROSITE" id="PS00622">
    <property type="entry name" value="HTH_LUXR_1"/>
    <property type="match status" value="1"/>
</dbReference>
<protein>
    <submittedName>
        <fullName evidence="5">Regulatory protein, luxR family</fullName>
    </submittedName>
</protein>
<dbReference type="CDD" id="cd06170">
    <property type="entry name" value="LuxR_C_like"/>
    <property type="match status" value="1"/>
</dbReference>
<evidence type="ECO:0000259" key="4">
    <source>
        <dbReference type="PROSITE" id="PS50043"/>
    </source>
</evidence>
<name>A0A239MYV2_9ACTN</name>
<dbReference type="Pfam" id="PF13191">
    <property type="entry name" value="AAA_16"/>
    <property type="match status" value="1"/>
</dbReference>
<accession>A0A239MYV2</accession>
<dbReference type="GO" id="GO:0006355">
    <property type="term" value="P:regulation of DNA-templated transcription"/>
    <property type="evidence" value="ECO:0007669"/>
    <property type="project" value="InterPro"/>
</dbReference>
<dbReference type="GO" id="GO:0005737">
    <property type="term" value="C:cytoplasm"/>
    <property type="evidence" value="ECO:0007669"/>
    <property type="project" value="TreeGrafter"/>
</dbReference>
<dbReference type="EMBL" id="FZOD01000048">
    <property type="protein sequence ID" value="SNT47815.1"/>
    <property type="molecule type" value="Genomic_DNA"/>
</dbReference>
<dbReference type="AlphaFoldDB" id="A0A239MYV2"/>
<feature type="region of interest" description="Disordered" evidence="3">
    <location>
        <begin position="1"/>
        <end position="54"/>
    </location>
</feature>
<feature type="compositionally biased region" description="Basic and acidic residues" evidence="3">
    <location>
        <begin position="12"/>
        <end position="22"/>
    </location>
</feature>
<dbReference type="GO" id="GO:0004016">
    <property type="term" value="F:adenylate cyclase activity"/>
    <property type="evidence" value="ECO:0007669"/>
    <property type="project" value="TreeGrafter"/>
</dbReference>
<proteinExistence type="predicted"/>
<dbReference type="InterPro" id="IPR016032">
    <property type="entry name" value="Sig_transdc_resp-reg_C-effctor"/>
</dbReference>
<evidence type="ECO:0000313" key="5">
    <source>
        <dbReference type="EMBL" id="SNT47815.1"/>
    </source>
</evidence>
<dbReference type="PANTHER" id="PTHR16305:SF35">
    <property type="entry name" value="TRANSCRIPTIONAL ACTIVATOR DOMAIN"/>
    <property type="match status" value="1"/>
</dbReference>
<dbReference type="Proteomes" id="UP000198282">
    <property type="component" value="Unassembled WGS sequence"/>
</dbReference>
<evidence type="ECO:0000256" key="1">
    <source>
        <dbReference type="ARBA" id="ARBA00022741"/>
    </source>
</evidence>
<evidence type="ECO:0000256" key="2">
    <source>
        <dbReference type="ARBA" id="ARBA00022840"/>
    </source>
</evidence>
<dbReference type="SMART" id="SM00421">
    <property type="entry name" value="HTH_LUXR"/>
    <property type="match status" value="1"/>
</dbReference>
<dbReference type="GO" id="GO:0003677">
    <property type="term" value="F:DNA binding"/>
    <property type="evidence" value="ECO:0007669"/>
    <property type="project" value="InterPro"/>
</dbReference>
<dbReference type="PANTHER" id="PTHR16305">
    <property type="entry name" value="TESTICULAR SOLUBLE ADENYLYL CYCLASE"/>
    <property type="match status" value="1"/>
</dbReference>
<dbReference type="RefSeq" id="WP_218825618.1">
    <property type="nucleotide sequence ID" value="NZ_FZOD01000048.1"/>
</dbReference>
<dbReference type="SUPFAM" id="SSF46894">
    <property type="entry name" value="C-terminal effector domain of the bipartite response regulators"/>
    <property type="match status" value="1"/>
</dbReference>
<evidence type="ECO:0000313" key="6">
    <source>
        <dbReference type="Proteomes" id="UP000198282"/>
    </source>
</evidence>